<accession>A0A413SN11</accession>
<feature type="compositionally biased region" description="Basic and acidic residues" evidence="1">
    <location>
        <begin position="52"/>
        <end position="69"/>
    </location>
</feature>
<name>A0A413SN11_9FIRM</name>
<comment type="caution">
    <text evidence="2">The sequence shown here is derived from an EMBL/GenBank/DDBJ whole genome shotgun (WGS) entry which is preliminary data.</text>
</comment>
<evidence type="ECO:0000256" key="1">
    <source>
        <dbReference type="SAM" id="MobiDB-lite"/>
    </source>
</evidence>
<dbReference type="RefSeq" id="WP_118590508.1">
    <property type="nucleotide sequence ID" value="NZ_JAQEFF010000007.1"/>
</dbReference>
<feature type="region of interest" description="Disordered" evidence="1">
    <location>
        <begin position="41"/>
        <end position="69"/>
    </location>
</feature>
<dbReference type="SUPFAM" id="SSF58100">
    <property type="entry name" value="Bacterial hemolysins"/>
    <property type="match status" value="1"/>
</dbReference>
<dbReference type="PANTHER" id="PTHR36975">
    <property type="match status" value="1"/>
</dbReference>
<dbReference type="InterPro" id="IPR011049">
    <property type="entry name" value="Serralysin-like_metalloprot_C"/>
</dbReference>
<dbReference type="EMBL" id="QSFP01000003">
    <property type="protein sequence ID" value="RHA69217.1"/>
    <property type="molecule type" value="Genomic_DNA"/>
</dbReference>
<dbReference type="InterPro" id="IPR053108">
    <property type="entry name" value="Chlamydial_TARP"/>
</dbReference>
<feature type="compositionally biased region" description="Polar residues" evidence="1">
    <location>
        <begin position="428"/>
        <end position="439"/>
    </location>
</feature>
<sequence length="895" mass="90963">MKLPELKKKFTKKYVIRIIAGVLVVGMVGTGVSTANVFAAKTAQESTESTESTEKDSKKSDTKDSDAESKLKDALDDSIKFSEKEIGKEETVYVLADSTGKERKVIVSDHLINDGNKDTIEDASDLKDIENVKGDETFKQDGSKLTWQADGNDIYYQGTSTKETPVSQTITYSLDGKEVKPEELAGKSGKVTIRFDYTNNETVKTKIDGKEEEIYVPFAAISGMVLDDSFSNVKVTNGKVISDGKNNIVVGYALPGLKESLDVDDSDFDGDVSIPDYVEVTADVENFSLSTTMTVVMNATNFISKDGDADLSEVDDMLDTLTDATDQLKDGSGELADGVDTLKSKMGEFKDGVGTLKNGIKDYTDGASTLSTGIGTLKSGVDTLAGSVPTLISGVGTLKDGSASAAKGASSLKDGAGTLKKGAKDVSTGANTLSKGASDLSTGANTLSTGVNDLSTGADTLSTGASDLSTGADTLAAGASSLNTGVQTLAKGVKDLNTAVNGGETTLAGGASAVSAGVDTLVGKLGDMATTLQTKKDQINANLQANGTSIENAQATIESLKSAQSNLMNGIAMYSANPTSATAIFTQVGQVLGGVSINSVDDAMTVAVSLSDKIATIGQAQGAVSAIDEAASQISDPTTQAQLTALQAGAKQVADGAAQASGAISTMAGKMDDLTSGSGQVAQGASDLATGAGTLKKGASDLATGATKLKKGAGDLATGAGTLKKGAGDLATGAGQVADGATTLHKGASDLSDGLNTLDGGIGQLKEKAGSLATGAEQLKSGTDQLASGASTLVSNNEKLNDGAGTLSDGTDAIIDGVGELSDGAHKLADGITEFSEDGIDEIINSYNGDIEPLVDRIQAVLDAGADYQTYTDIADGVNGSVKFIIKTDAVKAED</sequence>
<dbReference type="NCBIfam" id="TIGR03057">
    <property type="entry name" value="xxxLxxG_by_4"/>
    <property type="match status" value="10"/>
</dbReference>
<dbReference type="Gene3D" id="1.10.287.950">
    <property type="entry name" value="Methyl-accepting chemotaxis protein"/>
    <property type="match status" value="3"/>
</dbReference>
<gene>
    <name evidence="2" type="ORF">DW927_04245</name>
</gene>
<reference evidence="2 3" key="1">
    <citation type="submission" date="2018-08" db="EMBL/GenBank/DDBJ databases">
        <title>A genome reference for cultivated species of the human gut microbiota.</title>
        <authorList>
            <person name="Zou Y."/>
            <person name="Xue W."/>
            <person name="Luo G."/>
        </authorList>
    </citation>
    <scope>NUCLEOTIDE SEQUENCE [LARGE SCALE GENOMIC DNA]</scope>
    <source>
        <strain evidence="2 3">AM43-11</strain>
    </source>
</reference>
<evidence type="ECO:0000313" key="2">
    <source>
        <dbReference type="EMBL" id="RHA69217.1"/>
    </source>
</evidence>
<feature type="region of interest" description="Disordered" evidence="1">
    <location>
        <begin position="416"/>
        <end position="439"/>
    </location>
</feature>
<evidence type="ECO:0008006" key="4">
    <source>
        <dbReference type="Google" id="ProtNLM"/>
    </source>
</evidence>
<dbReference type="PANTHER" id="PTHR36975:SF5">
    <property type="entry name" value="TRANSLOCATED ACTIN-RECRUITING PHOSPHOPROTEIN"/>
    <property type="match status" value="1"/>
</dbReference>
<evidence type="ECO:0000313" key="3">
    <source>
        <dbReference type="Proteomes" id="UP000284465"/>
    </source>
</evidence>
<dbReference type="Proteomes" id="UP000284465">
    <property type="component" value="Unassembled WGS sequence"/>
</dbReference>
<dbReference type="AlphaFoldDB" id="A0A413SN11"/>
<feature type="compositionally biased region" description="Low complexity" evidence="1">
    <location>
        <begin position="41"/>
        <end position="50"/>
    </location>
</feature>
<protein>
    <recommendedName>
        <fullName evidence="4">Chromosome segregation protein</fullName>
    </recommendedName>
</protein>
<organism evidence="2 3">
    <name type="scientific">Roseburia intestinalis</name>
    <dbReference type="NCBI Taxonomy" id="166486"/>
    <lineage>
        <taxon>Bacteria</taxon>
        <taxon>Bacillati</taxon>
        <taxon>Bacillota</taxon>
        <taxon>Clostridia</taxon>
        <taxon>Lachnospirales</taxon>
        <taxon>Lachnospiraceae</taxon>
        <taxon>Roseburia</taxon>
    </lineage>
</organism>
<dbReference type="SUPFAM" id="SSF101967">
    <property type="entry name" value="Adhesin YadA, collagen-binding domain"/>
    <property type="match status" value="2"/>
</dbReference>
<proteinExistence type="predicted"/>
<dbReference type="InterPro" id="IPR023908">
    <property type="entry name" value="xxxLxxG_rpt"/>
</dbReference>